<feature type="transmembrane region" description="Helical" evidence="8">
    <location>
        <begin position="375"/>
        <end position="396"/>
    </location>
</feature>
<evidence type="ECO:0000256" key="8">
    <source>
        <dbReference type="SAM" id="Phobius"/>
    </source>
</evidence>
<feature type="transmembrane region" description="Helical" evidence="8">
    <location>
        <begin position="222"/>
        <end position="241"/>
    </location>
</feature>
<accession>A0A2G9YZY7</accession>
<dbReference type="InterPro" id="IPR018076">
    <property type="entry name" value="T2SS_GspF_dom"/>
</dbReference>
<evidence type="ECO:0000313" key="11">
    <source>
        <dbReference type="Proteomes" id="UP000228681"/>
    </source>
</evidence>
<feature type="transmembrane region" description="Helical" evidence="8">
    <location>
        <begin position="168"/>
        <end position="190"/>
    </location>
</feature>
<dbReference type="PANTHER" id="PTHR30012">
    <property type="entry name" value="GENERAL SECRETION PATHWAY PROTEIN"/>
    <property type="match status" value="1"/>
</dbReference>
<protein>
    <submittedName>
        <fullName evidence="10">Phytochrome sensor protein</fullName>
    </submittedName>
</protein>
<dbReference type="GO" id="GO:0005886">
    <property type="term" value="C:plasma membrane"/>
    <property type="evidence" value="ECO:0007669"/>
    <property type="project" value="UniProtKB-SubCell"/>
</dbReference>
<keyword evidence="7 8" id="KW-0472">Membrane</keyword>
<name>A0A2G9YZY7_9BACT</name>
<sequence length="402" mass="45035">MRFNYTARTKEGEIQMGVITAASPEVATALLQKTGLYVTSLEETTGEPIYAKKIYLFRRIARKDVVLFSRQLSILVSSEIPLVEALRTLASQTKNPEFQEKISEISEEVEGGTTFSTALSHHPKIFSSFFINLVKSGEASGKLSQVLSYLAEHLEKDYYLTSKIRGAMFYPAFVLATLFVVLTIMIIFVLPQLIGILKESGAQLPIITRILMVFVDFLREKGWIILLLLIFGAIFLWRWTITPKGKDFFDKISIRLPFFGDFLKMVYLSRFAENLSTLISGGLPITKSLEITAEVMGNSVYREIILKIRDGVRRGESISQVLTSFPKETPPLLTQMIMVGEKTGRLDSILINISDFYQKEIEVSISNLLSLIEPVLVVFLGLVVGFFVASILLPIYSGISGI</sequence>
<keyword evidence="5 8" id="KW-0812">Transmembrane</keyword>
<dbReference type="EMBL" id="PCRS01000040">
    <property type="protein sequence ID" value="PIP24806.1"/>
    <property type="molecule type" value="Genomic_DNA"/>
</dbReference>
<evidence type="ECO:0000256" key="4">
    <source>
        <dbReference type="ARBA" id="ARBA00022519"/>
    </source>
</evidence>
<dbReference type="AlphaFoldDB" id="A0A2G9YZY7"/>
<dbReference type="InterPro" id="IPR003004">
    <property type="entry name" value="GspF/PilC"/>
</dbReference>
<evidence type="ECO:0000256" key="2">
    <source>
        <dbReference type="ARBA" id="ARBA00005745"/>
    </source>
</evidence>
<keyword evidence="6 8" id="KW-1133">Transmembrane helix</keyword>
<feature type="domain" description="Type II secretion system protein GspF" evidence="9">
    <location>
        <begin position="271"/>
        <end position="394"/>
    </location>
</feature>
<dbReference type="Pfam" id="PF00482">
    <property type="entry name" value="T2SSF"/>
    <property type="match status" value="2"/>
</dbReference>
<evidence type="ECO:0000256" key="5">
    <source>
        <dbReference type="ARBA" id="ARBA00022692"/>
    </source>
</evidence>
<dbReference type="PANTHER" id="PTHR30012:SF0">
    <property type="entry name" value="TYPE II SECRETION SYSTEM PROTEIN F-RELATED"/>
    <property type="match status" value="1"/>
</dbReference>
<feature type="domain" description="Type II secretion system protein GspF" evidence="9">
    <location>
        <begin position="68"/>
        <end position="191"/>
    </location>
</feature>
<keyword evidence="4" id="KW-0997">Cell inner membrane</keyword>
<comment type="subcellular location">
    <subcellularLocation>
        <location evidence="1">Cell inner membrane</location>
        <topology evidence="1">Multi-pass membrane protein</topology>
    </subcellularLocation>
</comment>
<keyword evidence="3" id="KW-1003">Cell membrane</keyword>
<proteinExistence type="inferred from homology"/>
<reference evidence="10 11" key="1">
    <citation type="submission" date="2017-09" db="EMBL/GenBank/DDBJ databases">
        <title>Depth-based differentiation of microbial function through sediment-hosted aquifers and enrichment of novel symbionts in the deep terrestrial subsurface.</title>
        <authorList>
            <person name="Probst A.J."/>
            <person name="Ladd B."/>
            <person name="Jarett J.K."/>
            <person name="Geller-Mcgrath D.E."/>
            <person name="Sieber C.M."/>
            <person name="Emerson J.B."/>
            <person name="Anantharaman K."/>
            <person name="Thomas B.C."/>
            <person name="Malmstrom R."/>
            <person name="Stieglmeier M."/>
            <person name="Klingl A."/>
            <person name="Woyke T."/>
            <person name="Ryan C.M."/>
            <person name="Banfield J.F."/>
        </authorList>
    </citation>
    <scope>NUCLEOTIDE SEQUENCE [LARGE SCALE GENOMIC DNA]</scope>
    <source>
        <strain evidence="10">CG23_combo_of_CG06-09_8_20_14_all_36_12</strain>
    </source>
</reference>
<dbReference type="Proteomes" id="UP000228681">
    <property type="component" value="Unassembled WGS sequence"/>
</dbReference>
<evidence type="ECO:0000256" key="3">
    <source>
        <dbReference type="ARBA" id="ARBA00022475"/>
    </source>
</evidence>
<evidence type="ECO:0000313" key="10">
    <source>
        <dbReference type="EMBL" id="PIP24806.1"/>
    </source>
</evidence>
<evidence type="ECO:0000259" key="9">
    <source>
        <dbReference type="Pfam" id="PF00482"/>
    </source>
</evidence>
<organism evidence="10 11">
    <name type="scientific">Candidatus Nealsonbacteria bacterium CG23_combo_of_CG06-09_8_20_14_all_36_12</name>
    <dbReference type="NCBI Taxonomy" id="1974718"/>
    <lineage>
        <taxon>Bacteria</taxon>
        <taxon>Candidatus Nealsoniibacteriota</taxon>
    </lineage>
</organism>
<evidence type="ECO:0000256" key="1">
    <source>
        <dbReference type="ARBA" id="ARBA00004429"/>
    </source>
</evidence>
<dbReference type="PRINTS" id="PR00812">
    <property type="entry name" value="BCTERIALGSPF"/>
</dbReference>
<evidence type="ECO:0000256" key="7">
    <source>
        <dbReference type="ARBA" id="ARBA00023136"/>
    </source>
</evidence>
<dbReference type="FunFam" id="1.20.81.30:FF:000001">
    <property type="entry name" value="Type II secretion system protein F"/>
    <property type="match status" value="2"/>
</dbReference>
<comment type="caution">
    <text evidence="10">The sequence shown here is derived from an EMBL/GenBank/DDBJ whole genome shotgun (WGS) entry which is preliminary data.</text>
</comment>
<dbReference type="InterPro" id="IPR042094">
    <property type="entry name" value="T2SS_GspF_sf"/>
</dbReference>
<dbReference type="Gene3D" id="1.20.81.30">
    <property type="entry name" value="Type II secretion system (T2SS), domain F"/>
    <property type="match status" value="2"/>
</dbReference>
<evidence type="ECO:0000256" key="6">
    <source>
        <dbReference type="ARBA" id="ARBA00022989"/>
    </source>
</evidence>
<gene>
    <name evidence="10" type="ORF">COX34_02175</name>
</gene>
<comment type="similarity">
    <text evidence="2">Belongs to the GSP F family.</text>
</comment>